<evidence type="ECO:0000256" key="1">
    <source>
        <dbReference type="SAM" id="Phobius"/>
    </source>
</evidence>
<protein>
    <recommendedName>
        <fullName evidence="4">Type 4 fimbrial biogenesis protein PilX N-terminal domain-containing protein</fullName>
    </recommendedName>
</protein>
<keyword evidence="1" id="KW-0472">Membrane</keyword>
<comment type="caution">
    <text evidence="2">The sequence shown here is derived from an EMBL/GenBank/DDBJ whole genome shotgun (WGS) entry which is preliminary data.</text>
</comment>
<reference evidence="2 3" key="1">
    <citation type="journal article" date="2016" name="Nat. Commun.">
        <title>Thousands of microbial genomes shed light on interconnected biogeochemical processes in an aquifer system.</title>
        <authorList>
            <person name="Anantharaman K."/>
            <person name="Brown C.T."/>
            <person name="Hug L.A."/>
            <person name="Sharon I."/>
            <person name="Castelle C.J."/>
            <person name="Probst A.J."/>
            <person name="Thomas B.C."/>
            <person name="Singh A."/>
            <person name="Wilkins M.J."/>
            <person name="Karaoz U."/>
            <person name="Brodie E.L."/>
            <person name="Williams K.H."/>
            <person name="Hubbard S.S."/>
            <person name="Banfield J.F."/>
        </authorList>
    </citation>
    <scope>NUCLEOTIDE SEQUENCE [LARGE SCALE GENOMIC DNA]</scope>
</reference>
<evidence type="ECO:0000313" key="3">
    <source>
        <dbReference type="Proteomes" id="UP000178700"/>
    </source>
</evidence>
<dbReference type="AlphaFoldDB" id="A0A1F6V418"/>
<name>A0A1F6V418_9BACT</name>
<gene>
    <name evidence="2" type="ORF">A2642_01005</name>
</gene>
<keyword evidence="1" id="KW-0812">Transmembrane</keyword>
<keyword evidence="1" id="KW-1133">Transmembrane helix</keyword>
<evidence type="ECO:0008006" key="4">
    <source>
        <dbReference type="Google" id="ProtNLM"/>
    </source>
</evidence>
<dbReference type="EMBL" id="MFTJ01000056">
    <property type="protein sequence ID" value="OGI64279.1"/>
    <property type="molecule type" value="Genomic_DNA"/>
</dbReference>
<evidence type="ECO:0000313" key="2">
    <source>
        <dbReference type="EMBL" id="OGI64279.1"/>
    </source>
</evidence>
<feature type="transmembrane region" description="Helical" evidence="1">
    <location>
        <begin position="39"/>
        <end position="63"/>
    </location>
</feature>
<accession>A0A1F6V418</accession>
<proteinExistence type="predicted"/>
<sequence>METKFKKSNRLGFPGSETWRSAKHVLAKAKTSSSSSTGFVILFAVTISAIILAIALGITNVAFKEVRFSTDARDTNDAFFAADTGAERALFLDKGNGCTPLECSFTISGLGSTGQSCVVVTFSENGALTTIISKGYNDGGTDCIQGPNSVERVLIITIN</sequence>
<dbReference type="Proteomes" id="UP000178700">
    <property type="component" value="Unassembled WGS sequence"/>
</dbReference>
<organism evidence="2 3">
    <name type="scientific">Candidatus Nomurabacteria bacterium RIFCSPHIGHO2_01_FULL_39_10</name>
    <dbReference type="NCBI Taxonomy" id="1801733"/>
    <lineage>
        <taxon>Bacteria</taxon>
        <taxon>Candidatus Nomuraibacteriota</taxon>
    </lineage>
</organism>